<dbReference type="Proteomes" id="UP000185320">
    <property type="component" value="Segment"/>
</dbReference>
<dbReference type="Proteomes" id="UP000185319">
    <property type="component" value="Segment"/>
</dbReference>
<evidence type="ECO:0000313" key="2">
    <source>
        <dbReference type="EMBL" id="AIX21706.1"/>
    </source>
</evidence>
<name>A0A0E3FB82_9CAUD</name>
<dbReference type="EMBL" id="KJ019066">
    <property type="protein sequence ID" value="AIX23285.1"/>
    <property type="molecule type" value="Genomic_DNA"/>
</dbReference>
<accession>A0A0E3FB82</accession>
<reference evidence="6 7" key="1">
    <citation type="submission" date="2013-12" db="EMBL/GenBank/DDBJ databases">
        <title>Ecological redundancy of diverse viral populations within a natural community.</title>
        <authorList>
            <person name="Gregory A.C."/>
            <person name="LaButti K."/>
            <person name="Copeland A."/>
            <person name="Woyke T."/>
            <person name="Sullivan M.B."/>
        </authorList>
    </citation>
    <scope>NUCLEOTIDE SEQUENCE [LARGE SCALE GENOMIC DNA]</scope>
    <source>
        <strain evidence="1">Syn7803C58</strain>
        <strain evidence="3">Syn7803C9</strain>
        <strain evidence="2">Syn7803C90</strain>
        <strain evidence="5">Syn7803US4</strain>
        <strain evidence="4">Syn7803US43</strain>
    </source>
</reference>
<protein>
    <submittedName>
        <fullName evidence="3">Uncharacterized protein</fullName>
    </submittedName>
</protein>
<dbReference type="GeneID" id="24171945"/>
<dbReference type="OrthoDB" id="36359at10239"/>
<evidence type="ECO:0000313" key="5">
    <source>
        <dbReference type="EMBL" id="AIX32793.1"/>
    </source>
</evidence>
<dbReference type="EMBL" id="KJ019059">
    <property type="protein sequence ID" value="AIX21706.1"/>
    <property type="molecule type" value="Genomic_DNA"/>
</dbReference>
<sequence length="94" mass="11022">MTRTPMTVTLKRSDWECYTDTPDTIIETINSYFSYVLSTKDNAFDAQSEIFKFLNMFSEFGFMDSECLECATRVINRYFDSYLSRWSQVGDVTV</sequence>
<evidence type="ECO:0000313" key="6">
    <source>
        <dbReference type="Proteomes" id="UP000185286"/>
    </source>
</evidence>
<dbReference type="KEGG" id="vg:24171945"/>
<dbReference type="Proteomes" id="UP000185286">
    <property type="component" value="Genome"/>
</dbReference>
<dbReference type="Proteomes" id="UP000185318">
    <property type="component" value="Segment"/>
</dbReference>
<evidence type="ECO:0000313" key="8">
    <source>
        <dbReference type="Proteomes" id="UP000185319"/>
    </source>
</evidence>
<gene>
    <name evidence="1" type="ORF">Syn7803C58_92</name>
    <name evidence="2" type="ORF">Syn7803C90_95</name>
    <name evidence="3" type="ORF">Syn7803C9_95</name>
    <name evidence="4" type="ORF">Syn7803US43_95</name>
    <name evidence="5" type="ORF">Syn7803US4_92</name>
</gene>
<dbReference type="EMBL" id="KJ019037">
    <property type="protein sequence ID" value="AIX16617.1"/>
    <property type="molecule type" value="Genomic_DNA"/>
</dbReference>
<organism evidence="3 8">
    <name type="scientific">Synechococcus phage ACG-2014f</name>
    <dbReference type="NCBI Taxonomy" id="1493511"/>
    <lineage>
        <taxon>Viruses</taxon>
        <taxon>Duplodnaviria</taxon>
        <taxon>Heunggongvirae</taxon>
        <taxon>Uroviricota</taxon>
        <taxon>Caudoviricetes</taxon>
        <taxon>Pantevenvirales</taxon>
        <taxon>Kyanoviridae</taxon>
        <taxon>Atlauavirus</taxon>
        <taxon>Atlauavirus tusconc8</taxon>
    </lineage>
</organism>
<dbReference type="EMBL" id="KJ019102">
    <property type="protein sequence ID" value="AIX32012.1"/>
    <property type="molecule type" value="Genomic_DNA"/>
</dbReference>
<keyword evidence="9" id="KW-1185">Reference proteome</keyword>
<evidence type="ECO:0000313" key="3">
    <source>
        <dbReference type="EMBL" id="AIX23285.1"/>
    </source>
</evidence>
<evidence type="ECO:0000313" key="9">
    <source>
        <dbReference type="Proteomes" id="UP000185320"/>
    </source>
</evidence>
<dbReference type="Proteomes" id="UP000185291">
    <property type="component" value="Segment"/>
</dbReference>
<dbReference type="RefSeq" id="YP_009134306.1">
    <property type="nucleotide sequence ID" value="NC_026927.1"/>
</dbReference>
<evidence type="ECO:0000313" key="1">
    <source>
        <dbReference type="EMBL" id="AIX16617.1"/>
    </source>
</evidence>
<dbReference type="EMBL" id="KJ019105">
    <property type="protein sequence ID" value="AIX32793.1"/>
    <property type="molecule type" value="Genomic_DNA"/>
</dbReference>
<evidence type="ECO:0000313" key="7">
    <source>
        <dbReference type="Proteomes" id="UP000185291"/>
    </source>
</evidence>
<evidence type="ECO:0000313" key="4">
    <source>
        <dbReference type="EMBL" id="AIX32012.1"/>
    </source>
</evidence>
<proteinExistence type="predicted"/>